<reference evidence="1 2" key="1">
    <citation type="submission" date="2019-07" db="EMBL/GenBank/DDBJ databases">
        <title>Whole genome shotgun sequence of Myxococcus fulvus NBRC 100333.</title>
        <authorList>
            <person name="Hosoyama A."/>
            <person name="Uohara A."/>
            <person name="Ohji S."/>
            <person name="Ichikawa N."/>
        </authorList>
    </citation>
    <scope>NUCLEOTIDE SEQUENCE [LARGE SCALE GENOMIC DNA]</scope>
    <source>
        <strain evidence="1 2">NBRC 100333</strain>
    </source>
</reference>
<accession>A0A511SVI0</accession>
<sequence>MLHFLPLYCPEGNRIERVWLDLHANVTRNHRCRTLTRLMARVHAYLCARNAHRSASPCLRRADLRRTA</sequence>
<organism evidence="1 2">
    <name type="scientific">Myxococcus fulvus</name>
    <dbReference type="NCBI Taxonomy" id="33"/>
    <lineage>
        <taxon>Bacteria</taxon>
        <taxon>Pseudomonadati</taxon>
        <taxon>Myxococcota</taxon>
        <taxon>Myxococcia</taxon>
        <taxon>Myxococcales</taxon>
        <taxon>Cystobacterineae</taxon>
        <taxon>Myxococcaceae</taxon>
        <taxon>Myxococcus</taxon>
    </lineage>
</organism>
<dbReference type="EMBL" id="BJXR01000013">
    <property type="protein sequence ID" value="GEN05899.1"/>
    <property type="molecule type" value="Genomic_DNA"/>
</dbReference>
<gene>
    <name evidence="1" type="ORF">MFU01_09360</name>
</gene>
<name>A0A511SVI0_MYXFU</name>
<dbReference type="RefSeq" id="WP_304364011.1">
    <property type="nucleotide sequence ID" value="NZ_BJXR01000013.1"/>
</dbReference>
<protein>
    <recommendedName>
        <fullName evidence="3">Transposase</fullName>
    </recommendedName>
</protein>
<dbReference type="Proteomes" id="UP000321514">
    <property type="component" value="Unassembled WGS sequence"/>
</dbReference>
<evidence type="ECO:0000313" key="2">
    <source>
        <dbReference type="Proteomes" id="UP000321514"/>
    </source>
</evidence>
<evidence type="ECO:0008006" key="3">
    <source>
        <dbReference type="Google" id="ProtNLM"/>
    </source>
</evidence>
<comment type="caution">
    <text evidence="1">The sequence shown here is derived from an EMBL/GenBank/DDBJ whole genome shotgun (WGS) entry which is preliminary data.</text>
</comment>
<evidence type="ECO:0000313" key="1">
    <source>
        <dbReference type="EMBL" id="GEN05899.1"/>
    </source>
</evidence>
<proteinExistence type="predicted"/>
<dbReference type="AlphaFoldDB" id="A0A511SVI0"/>